<evidence type="ECO:0000313" key="3">
    <source>
        <dbReference type="EMBL" id="PKW26603.1"/>
    </source>
</evidence>
<dbReference type="Pfam" id="PF02604">
    <property type="entry name" value="PhdYeFM_antitox"/>
    <property type="match status" value="1"/>
</dbReference>
<proteinExistence type="inferred from homology"/>
<dbReference type="SUPFAM" id="SSF143120">
    <property type="entry name" value="YefM-like"/>
    <property type="match status" value="1"/>
</dbReference>
<dbReference type="InterPro" id="IPR051405">
    <property type="entry name" value="phD/YefM_antitoxin"/>
</dbReference>
<comment type="caution">
    <text evidence="3">The sequence shown here is derived from an EMBL/GenBank/DDBJ whole genome shotgun (WGS) entry which is preliminary data.</text>
</comment>
<dbReference type="RefSeq" id="WP_101395144.1">
    <property type="nucleotide sequence ID" value="NZ_PJNE01000001.1"/>
</dbReference>
<reference evidence="3 4" key="1">
    <citation type="submission" date="2017-12" db="EMBL/GenBank/DDBJ databases">
        <title>Sequencing the genomes of 1000 Actinobacteria strains.</title>
        <authorList>
            <person name="Klenk H.-P."/>
        </authorList>
    </citation>
    <scope>NUCLEOTIDE SEQUENCE [LARGE SCALE GENOMIC DNA]</scope>
    <source>
        <strain evidence="3 4">DSM 12806</strain>
    </source>
</reference>
<dbReference type="InterPro" id="IPR006442">
    <property type="entry name" value="Antitoxin_Phd/YefM"/>
</dbReference>
<keyword evidence="4" id="KW-1185">Reference proteome</keyword>
<gene>
    <name evidence="3" type="ORF">ATL31_1417</name>
</gene>
<dbReference type="PANTHER" id="PTHR33713">
    <property type="entry name" value="ANTITOXIN YAFN-RELATED"/>
    <property type="match status" value="1"/>
</dbReference>
<organism evidence="3 4">
    <name type="scientific">Phycicoccus duodecadis</name>
    <dbReference type="NCBI Taxonomy" id="173053"/>
    <lineage>
        <taxon>Bacteria</taxon>
        <taxon>Bacillati</taxon>
        <taxon>Actinomycetota</taxon>
        <taxon>Actinomycetes</taxon>
        <taxon>Micrococcales</taxon>
        <taxon>Intrasporangiaceae</taxon>
        <taxon>Phycicoccus</taxon>
    </lineage>
</organism>
<protein>
    <recommendedName>
        <fullName evidence="2">Antitoxin</fullName>
    </recommendedName>
</protein>
<accession>A0A2N3YIC8</accession>
<evidence type="ECO:0000256" key="2">
    <source>
        <dbReference type="RuleBase" id="RU362080"/>
    </source>
</evidence>
<dbReference type="Gene3D" id="3.40.1620.10">
    <property type="entry name" value="YefM-like domain"/>
    <property type="match status" value="1"/>
</dbReference>
<evidence type="ECO:0000313" key="4">
    <source>
        <dbReference type="Proteomes" id="UP000233781"/>
    </source>
</evidence>
<evidence type="ECO:0000256" key="1">
    <source>
        <dbReference type="ARBA" id="ARBA00009981"/>
    </source>
</evidence>
<dbReference type="AlphaFoldDB" id="A0A2N3YIC8"/>
<dbReference type="PANTHER" id="PTHR33713:SF10">
    <property type="entry name" value="ANTITOXIN YAFN"/>
    <property type="match status" value="1"/>
</dbReference>
<dbReference type="Proteomes" id="UP000233781">
    <property type="component" value="Unassembled WGS sequence"/>
</dbReference>
<dbReference type="InterPro" id="IPR036165">
    <property type="entry name" value="YefM-like_sf"/>
</dbReference>
<sequence>MTSISLADVKAHLSEVVSRVSKHHERVTVTVHGQPSAVLLSPDDLAMLEETIAVLGDADLMTQLAAAEADLAADRVETQEDLEAAMRSRRTSA</sequence>
<comment type="similarity">
    <text evidence="1 2">Belongs to the phD/YefM antitoxin family.</text>
</comment>
<comment type="function">
    <text evidence="2">Antitoxin component of a type II toxin-antitoxin (TA) system.</text>
</comment>
<dbReference type="NCBIfam" id="TIGR01552">
    <property type="entry name" value="phd_fam"/>
    <property type="match status" value="1"/>
</dbReference>
<dbReference type="EMBL" id="PJNE01000001">
    <property type="protein sequence ID" value="PKW26603.1"/>
    <property type="molecule type" value="Genomic_DNA"/>
</dbReference>
<name>A0A2N3YIC8_9MICO</name>
<dbReference type="OrthoDB" id="488160at2"/>
<dbReference type="Gene3D" id="1.10.1220.170">
    <property type="match status" value="1"/>
</dbReference>